<protein>
    <submittedName>
        <fullName evidence="2">Uncharacterized protein</fullName>
    </submittedName>
</protein>
<evidence type="ECO:0000313" key="2">
    <source>
        <dbReference type="EMBL" id="PRH79238.1"/>
    </source>
</evidence>
<keyword evidence="1" id="KW-0812">Transmembrane</keyword>
<proteinExistence type="predicted"/>
<dbReference type="EMBL" id="PVLV01000129">
    <property type="protein sequence ID" value="PRH79238.1"/>
    <property type="molecule type" value="Genomic_DNA"/>
</dbReference>
<keyword evidence="1" id="KW-1133">Transmembrane helix</keyword>
<dbReference type="OrthoDB" id="4158356at2"/>
<comment type="caution">
    <text evidence="2">The sequence shown here is derived from an EMBL/GenBank/DDBJ whole genome shotgun (WGS) entry which is preliminary data.</text>
</comment>
<gene>
    <name evidence="2" type="ORF">C6N75_10460</name>
</gene>
<feature type="transmembrane region" description="Helical" evidence="1">
    <location>
        <begin position="59"/>
        <end position="85"/>
    </location>
</feature>
<feature type="transmembrane region" description="Helical" evidence="1">
    <location>
        <begin position="97"/>
        <end position="120"/>
    </location>
</feature>
<keyword evidence="3" id="KW-1185">Reference proteome</keyword>
<evidence type="ECO:0000313" key="3">
    <source>
        <dbReference type="Proteomes" id="UP000239322"/>
    </source>
</evidence>
<name>A0A2S9PXU5_9ACTN</name>
<dbReference type="Proteomes" id="UP000239322">
    <property type="component" value="Unassembled WGS sequence"/>
</dbReference>
<reference evidence="2 3" key="1">
    <citation type="submission" date="2018-03" db="EMBL/GenBank/DDBJ databases">
        <title>Novel Streptomyces sp. from soil.</title>
        <authorList>
            <person name="Tan G.Y.A."/>
            <person name="Lee Z.Y."/>
        </authorList>
    </citation>
    <scope>NUCLEOTIDE SEQUENCE [LARGE SCALE GENOMIC DNA]</scope>
    <source>
        <strain evidence="2 3">ST5x</strain>
    </source>
</reference>
<keyword evidence="1" id="KW-0472">Membrane</keyword>
<sequence>MSDSAATTEARRLIADAYRPEPHLQPVGFATSYRDETPLPAVGPTPPVAQPETRIVPAWAAGTAVASLGIGTGITGAGCGTWLVLHGLAAVTLTSVLMVTLPLAALAALAAVATAIGSALRQARSALTHTENHNHGPVTHHHQHHTTTQARGLFARNHTHHNG</sequence>
<accession>A0A2S9PXU5</accession>
<organism evidence="2 3">
    <name type="scientific">Streptomyces solincola</name>
    <dbReference type="NCBI Taxonomy" id="2100817"/>
    <lineage>
        <taxon>Bacteria</taxon>
        <taxon>Bacillati</taxon>
        <taxon>Actinomycetota</taxon>
        <taxon>Actinomycetes</taxon>
        <taxon>Kitasatosporales</taxon>
        <taxon>Streptomycetaceae</taxon>
        <taxon>Streptomyces</taxon>
    </lineage>
</organism>
<evidence type="ECO:0000256" key="1">
    <source>
        <dbReference type="SAM" id="Phobius"/>
    </source>
</evidence>
<dbReference type="AlphaFoldDB" id="A0A2S9PXU5"/>